<dbReference type="InterPro" id="IPR013983">
    <property type="entry name" value="Ald_Fedxn_OxRdtase_N"/>
</dbReference>
<dbReference type="EMBL" id="FOUU01000012">
    <property type="protein sequence ID" value="SFN05738.1"/>
    <property type="molecule type" value="Genomic_DNA"/>
</dbReference>
<keyword evidence="7" id="KW-0411">Iron-sulfur</keyword>
<keyword evidence="4" id="KW-0479">Metal-binding</keyword>
<proteinExistence type="inferred from homology"/>
<evidence type="ECO:0000256" key="8">
    <source>
        <dbReference type="ARBA" id="ARBA00049934"/>
    </source>
</evidence>
<evidence type="ECO:0000256" key="4">
    <source>
        <dbReference type="ARBA" id="ARBA00022723"/>
    </source>
</evidence>
<dbReference type="GO" id="GO:0009055">
    <property type="term" value="F:electron transfer activity"/>
    <property type="evidence" value="ECO:0007669"/>
    <property type="project" value="InterPro"/>
</dbReference>
<keyword evidence="5" id="KW-0560">Oxidoreductase</keyword>
<dbReference type="PANTHER" id="PTHR30038">
    <property type="entry name" value="ALDEHYDE FERREDOXIN OXIDOREDUCTASE"/>
    <property type="match status" value="1"/>
</dbReference>
<dbReference type="GO" id="GO:0051539">
    <property type="term" value="F:4 iron, 4 sulfur cluster binding"/>
    <property type="evidence" value="ECO:0007669"/>
    <property type="project" value="UniProtKB-KW"/>
</dbReference>
<dbReference type="Pfam" id="PF02730">
    <property type="entry name" value="AFOR_N"/>
    <property type="match status" value="1"/>
</dbReference>
<dbReference type="Gene3D" id="3.60.9.10">
    <property type="entry name" value="Aldehyde ferredoxin oxidoreductase, N-terminal domain"/>
    <property type="match status" value="1"/>
</dbReference>
<dbReference type="GO" id="GO:0016625">
    <property type="term" value="F:oxidoreductase activity, acting on the aldehyde or oxo group of donors, iron-sulfur protein as acceptor"/>
    <property type="evidence" value="ECO:0007669"/>
    <property type="project" value="InterPro"/>
</dbReference>
<evidence type="ECO:0000256" key="1">
    <source>
        <dbReference type="ARBA" id="ARBA00001966"/>
    </source>
</evidence>
<accession>A0A1I4VWN4</accession>
<dbReference type="InterPro" id="IPR001203">
    <property type="entry name" value="OxRdtase_Ald_Fedxn_C"/>
</dbReference>
<keyword evidence="3" id="KW-0004">4Fe-4S</keyword>
<comment type="similarity">
    <text evidence="2">Belongs to the AOR/FOR family.</text>
</comment>
<dbReference type="PANTHER" id="PTHR30038:SF0">
    <property type="entry name" value="TUNGSTEN-CONTAINING ALDEHYDE FERREDOXIN OXIDOREDUCTASE"/>
    <property type="match status" value="1"/>
</dbReference>
<dbReference type="InterPro" id="IPR013984">
    <property type="entry name" value="Ald_Fedxn_OxRdtase_dom2"/>
</dbReference>
<dbReference type="SUPFAM" id="SSF48310">
    <property type="entry name" value="Aldehyde ferredoxin oxidoreductase, C-terminal domains"/>
    <property type="match status" value="1"/>
</dbReference>
<dbReference type="GO" id="GO:0046872">
    <property type="term" value="F:metal ion binding"/>
    <property type="evidence" value="ECO:0007669"/>
    <property type="project" value="UniProtKB-KW"/>
</dbReference>
<comment type="cofactor">
    <cofactor evidence="1">
        <name>[4Fe-4S] cluster</name>
        <dbReference type="ChEBI" id="CHEBI:49883"/>
    </cofactor>
</comment>
<evidence type="ECO:0000313" key="10">
    <source>
        <dbReference type="EMBL" id="SFN05738.1"/>
    </source>
</evidence>
<keyword evidence="6" id="KW-0408">Iron</keyword>
<reference evidence="10 11" key="1">
    <citation type="submission" date="2016-10" db="EMBL/GenBank/DDBJ databases">
        <authorList>
            <person name="de Groot N.N."/>
        </authorList>
    </citation>
    <scope>NUCLEOTIDE SEQUENCE [LARGE SCALE GENOMIC DNA]</scope>
    <source>
        <strain evidence="10 11">DSM 9990</strain>
    </source>
</reference>
<protein>
    <submittedName>
        <fullName evidence="10">Aldehyde:ferredoxin oxidoreductase</fullName>
    </submittedName>
</protein>
<evidence type="ECO:0000256" key="5">
    <source>
        <dbReference type="ARBA" id="ARBA00023002"/>
    </source>
</evidence>
<evidence type="ECO:0000259" key="9">
    <source>
        <dbReference type="SMART" id="SM00790"/>
    </source>
</evidence>
<dbReference type="InterPro" id="IPR036021">
    <property type="entry name" value="Tungsten_al_ferr_oxy-like_C"/>
</dbReference>
<gene>
    <name evidence="10" type="ORF">SAMN05660836_02495</name>
</gene>
<evidence type="ECO:0000256" key="6">
    <source>
        <dbReference type="ARBA" id="ARBA00023004"/>
    </source>
</evidence>
<comment type="cofactor">
    <cofactor evidence="8">
        <name>tungstopterin</name>
        <dbReference type="ChEBI" id="CHEBI:30402"/>
    </cofactor>
</comment>
<dbReference type="Proteomes" id="UP000199611">
    <property type="component" value="Unassembled WGS sequence"/>
</dbReference>
<dbReference type="SUPFAM" id="SSF56228">
    <property type="entry name" value="Aldehyde ferredoxin oxidoreductase, N-terminal domain"/>
    <property type="match status" value="1"/>
</dbReference>
<dbReference type="Gene3D" id="1.10.569.10">
    <property type="entry name" value="Aldehyde Ferredoxin Oxidoreductase Protein, subunit A, domain 2"/>
    <property type="match status" value="1"/>
</dbReference>
<dbReference type="AlphaFoldDB" id="A0A1I4VWN4"/>
<evidence type="ECO:0000256" key="3">
    <source>
        <dbReference type="ARBA" id="ARBA00022485"/>
    </source>
</evidence>
<dbReference type="STRING" id="39841.SAMN05660836_02495"/>
<organism evidence="10 11">
    <name type="scientific">Thermodesulforhabdus norvegica</name>
    <dbReference type="NCBI Taxonomy" id="39841"/>
    <lineage>
        <taxon>Bacteria</taxon>
        <taxon>Pseudomonadati</taxon>
        <taxon>Thermodesulfobacteriota</taxon>
        <taxon>Syntrophobacteria</taxon>
        <taxon>Syntrophobacterales</taxon>
        <taxon>Thermodesulforhabdaceae</taxon>
        <taxon>Thermodesulforhabdus</taxon>
    </lineage>
</organism>
<name>A0A1I4VWN4_9BACT</name>
<evidence type="ECO:0000313" key="11">
    <source>
        <dbReference type="Proteomes" id="UP000199611"/>
    </source>
</evidence>
<evidence type="ECO:0000256" key="2">
    <source>
        <dbReference type="ARBA" id="ARBA00011032"/>
    </source>
</evidence>
<dbReference type="RefSeq" id="WP_177193649.1">
    <property type="nucleotide sequence ID" value="NZ_FOUU01000012.1"/>
</dbReference>
<dbReference type="SMART" id="SM00790">
    <property type="entry name" value="AFOR_N"/>
    <property type="match status" value="1"/>
</dbReference>
<dbReference type="Gene3D" id="1.10.599.10">
    <property type="entry name" value="Aldehyde Ferredoxin Oxidoreductase Protein, subunit A, domain 3"/>
    <property type="match status" value="1"/>
</dbReference>
<dbReference type="InterPro" id="IPR013985">
    <property type="entry name" value="Ald_Fedxn_OxRdtase_dom3"/>
</dbReference>
<sequence>MEKILRVNSRTGSWKIEVCDGEIGRLGGRALIAHVLLNEVVPTCDPLGRKNKLIVACGLLGDTPVTTAGRFSLGGKSPLTMGVKEANVGGAAGKALARLGFRAVIVEDAPRSYSPRVLYINRSGVELFEVRDLLRASVSDTCGYLRARFGDQIGILCIGPAGEMGMCAAGIATTDHTGVQIRYAARGGLGALMGSKGIKAMVFDPKDAPNPVFYDSVALNRANKELVRLLMEDPKTENRHNFGTPAVLSLCNELGILPTRNFRSGSFEGALKICGETIAMLIDKRGGDARKGTPCVKGCVIRCSNVFADAAGKEIVASIQYENIALLGSNLGIGDIDKVAELNRLCNEIGLDAIETGAAIGVAMEAGILDFGDAEAAKELLHEVRKGTPLGRIIGNGAAVTGRVFNVRRVPVIKGQGIPAYDPRSLKGIGVTYATSPMGADHTAGNALETASTVDPRSSANQPEVSRRLQLRAAILDSLGVCLFIRPAFVKKPELIAELLNARYGWNWTYKDVRNFAVECLQKEKTFNERAGIIEPADVPEFMREEPLPPYNTVFDVSPDELKRTWVADPPEDVF</sequence>
<evidence type="ECO:0000256" key="7">
    <source>
        <dbReference type="ARBA" id="ARBA00023014"/>
    </source>
</evidence>
<dbReference type="InterPro" id="IPR051919">
    <property type="entry name" value="W-dependent_AOR"/>
</dbReference>
<feature type="domain" description="Aldehyde ferredoxin oxidoreductase N-terminal" evidence="9">
    <location>
        <begin position="1"/>
        <end position="207"/>
    </location>
</feature>
<keyword evidence="11" id="KW-1185">Reference proteome</keyword>
<dbReference type="Pfam" id="PF01314">
    <property type="entry name" value="AFOR_C"/>
    <property type="match status" value="1"/>
</dbReference>
<dbReference type="InterPro" id="IPR036503">
    <property type="entry name" value="Ald_Fedxn_OxRdtase_N_sf"/>
</dbReference>